<sequence length="816" mass="84767">MVFLALGSLAAGCGPAPAKPSQPATSAPRASGLPVATSPTASAPRPLVLCPGALAETPSDRAWFALGTSAPPSSATPAPSPGVVSPSAGSGATPSAVYDAEGRLVVAWAAAPGVRLRRLEGGRFQDLPPISAGNVGGFGIVLLTRDSAGRVLVSFFEDARVRVHRIEGNAVVDLSPKTPPPARGFSVPGRPRIVTCPAMIQPIAPSQLAVDGEGRPLVAWAEPGIGAMRAVVHRWTGTAWVTWSFPGIGPIDDCAPHTQSITLASDPKGHPSITFRKDRAISVVAWTGSAFTLESTLVPKHDAISMGDPWIAFAPKNVRWKAWNEQTADHGVLRYRVHVWWSDEKGSREAKQPADRPLFGQILAFAGGSRPRIAVLDTSGQRSELRVVAWENDTPVELTGGPGAADFPPARSHGSLAVALPEGSAPPAVVVRGGSEIAARIWSAGAYHAPGGAAEPEDGLGRGVAEGVPPAIAMRGGKVAVAWLVDGAKRTIVVRRWTGCTWETAPELPLEPGRPGSGLRPAITIDAEGRVLLVFSTSAGGAMVLARWDGGSWEILHVARKEGAPGGPHAGQTLVFGVEMDESGAPVVGWADRAKSKLGLSRFLEQGQALRLISSDPAPVYITPAMTTDGAGRPVVGMLDWQIGAFVVYTKRLEGDRFVALPPWTSPPTPNSGFSPERFDLAAGPSGELGLAFRWDPAEAPYVALFKGLSWTTVLAPGMAGAGDAPGPGGSPALTFDEAGALHVAYTDRASGEVLVKRFVGGAWRPNEAVATPGDSVSRSEGASVDPAIAASGEAVCVAWSEREGGEGRVLLRCRR</sequence>
<reference evidence="2 3" key="1">
    <citation type="submission" date="2023-04" db="EMBL/GenBank/DDBJ databases">
        <title>The genome sequence of Polyangium sorediatum DSM14670.</title>
        <authorList>
            <person name="Zhang X."/>
        </authorList>
    </citation>
    <scope>NUCLEOTIDE SEQUENCE [LARGE SCALE GENOMIC DNA]</scope>
    <source>
        <strain evidence="2 3">DSM 14670</strain>
    </source>
</reference>
<organism evidence="2 3">
    <name type="scientific">Polyangium sorediatum</name>
    <dbReference type="NCBI Taxonomy" id="889274"/>
    <lineage>
        <taxon>Bacteria</taxon>
        <taxon>Pseudomonadati</taxon>
        <taxon>Myxococcota</taxon>
        <taxon>Polyangia</taxon>
        <taxon>Polyangiales</taxon>
        <taxon>Polyangiaceae</taxon>
        <taxon>Polyangium</taxon>
    </lineage>
</organism>
<evidence type="ECO:0000313" key="3">
    <source>
        <dbReference type="Proteomes" id="UP001160301"/>
    </source>
</evidence>
<gene>
    <name evidence="2" type="ORF">QHF89_48770</name>
</gene>
<proteinExistence type="predicted"/>
<evidence type="ECO:0008006" key="4">
    <source>
        <dbReference type="Google" id="ProtNLM"/>
    </source>
</evidence>
<keyword evidence="3" id="KW-1185">Reference proteome</keyword>
<protein>
    <recommendedName>
        <fullName evidence="4">Lipoprotein</fullName>
    </recommendedName>
</protein>
<name>A0ABT6PA94_9BACT</name>
<accession>A0ABT6PA94</accession>
<dbReference type="SUPFAM" id="SSF101898">
    <property type="entry name" value="NHL repeat"/>
    <property type="match status" value="1"/>
</dbReference>
<comment type="caution">
    <text evidence="2">The sequence shown here is derived from an EMBL/GenBank/DDBJ whole genome shotgun (WGS) entry which is preliminary data.</text>
</comment>
<evidence type="ECO:0000256" key="1">
    <source>
        <dbReference type="SAM" id="MobiDB-lite"/>
    </source>
</evidence>
<dbReference type="EMBL" id="JARZHI010000131">
    <property type="protein sequence ID" value="MDI1437498.1"/>
    <property type="molecule type" value="Genomic_DNA"/>
</dbReference>
<evidence type="ECO:0000313" key="2">
    <source>
        <dbReference type="EMBL" id="MDI1437498.1"/>
    </source>
</evidence>
<dbReference type="SUPFAM" id="SSF89372">
    <property type="entry name" value="Fucose-specific lectin"/>
    <property type="match status" value="1"/>
</dbReference>
<dbReference type="Proteomes" id="UP001160301">
    <property type="component" value="Unassembled WGS sequence"/>
</dbReference>
<feature type="region of interest" description="Disordered" evidence="1">
    <location>
        <begin position="67"/>
        <end position="92"/>
    </location>
</feature>
<feature type="region of interest" description="Disordered" evidence="1">
    <location>
        <begin position="14"/>
        <end position="41"/>
    </location>
</feature>